<keyword evidence="2" id="KW-1185">Reference proteome</keyword>
<dbReference type="EMBL" id="SRPY01000728">
    <property type="protein sequence ID" value="KAG5918589.1"/>
    <property type="molecule type" value="Genomic_DNA"/>
</dbReference>
<dbReference type="Proteomes" id="UP000811619">
    <property type="component" value="Unassembled WGS sequence"/>
</dbReference>
<protein>
    <submittedName>
        <fullName evidence="1">Uncharacterized protein</fullName>
    </submittedName>
</protein>
<proteinExistence type="predicted"/>
<comment type="caution">
    <text evidence="1">The sequence shown here is derived from an EMBL/GenBank/DDBJ whole genome shotgun (WGS) entry which is preliminary data.</text>
</comment>
<sequence length="60" mass="6375">MVSVSRLAYTPRAGLLDCQKPELGRATEMMIAFGEARGGVDLCFASSQAASRKSRPVDAT</sequence>
<dbReference type="AlphaFoldDB" id="A0A8K0J3W8"/>
<evidence type="ECO:0000313" key="1">
    <source>
        <dbReference type="EMBL" id="KAG5918589.1"/>
    </source>
</evidence>
<reference evidence="1" key="1">
    <citation type="journal article" date="2020" name="bioRxiv">
        <title>Whole genome comparisons of ergot fungi reveals the divergence and evolution of species within the genus Claviceps are the result of varying mechanisms driving genome evolution and host range expansion.</title>
        <authorList>
            <person name="Wyka S.A."/>
            <person name="Mondo S.J."/>
            <person name="Liu M."/>
            <person name="Dettman J."/>
            <person name="Nalam V."/>
            <person name="Broders K.D."/>
        </authorList>
    </citation>
    <scope>NUCLEOTIDE SEQUENCE</scope>
    <source>
        <strain evidence="1">CCC 489</strain>
    </source>
</reference>
<gene>
    <name evidence="1" type="ORF">E4U42_006796</name>
</gene>
<name>A0A8K0J3W8_9HYPO</name>
<evidence type="ECO:0000313" key="2">
    <source>
        <dbReference type="Proteomes" id="UP000811619"/>
    </source>
</evidence>
<accession>A0A8K0J3W8</accession>
<organism evidence="1 2">
    <name type="scientific">Claviceps africana</name>
    <dbReference type="NCBI Taxonomy" id="83212"/>
    <lineage>
        <taxon>Eukaryota</taxon>
        <taxon>Fungi</taxon>
        <taxon>Dikarya</taxon>
        <taxon>Ascomycota</taxon>
        <taxon>Pezizomycotina</taxon>
        <taxon>Sordariomycetes</taxon>
        <taxon>Hypocreomycetidae</taxon>
        <taxon>Hypocreales</taxon>
        <taxon>Clavicipitaceae</taxon>
        <taxon>Claviceps</taxon>
    </lineage>
</organism>